<dbReference type="EMBL" id="CM042061">
    <property type="protein sequence ID" value="KAI3672699.1"/>
    <property type="molecule type" value="Genomic_DNA"/>
</dbReference>
<reference evidence="2" key="1">
    <citation type="journal article" date="2022" name="Mol. Ecol. Resour.">
        <title>The genomes of chicory, endive, great burdock and yacon provide insights into Asteraceae palaeo-polyploidization history and plant inulin production.</title>
        <authorList>
            <person name="Fan W."/>
            <person name="Wang S."/>
            <person name="Wang H."/>
            <person name="Wang A."/>
            <person name="Jiang F."/>
            <person name="Liu H."/>
            <person name="Zhao H."/>
            <person name="Xu D."/>
            <person name="Zhang Y."/>
        </authorList>
    </citation>
    <scope>NUCLEOTIDE SEQUENCE [LARGE SCALE GENOMIC DNA]</scope>
    <source>
        <strain evidence="2">cv. Niubang</strain>
    </source>
</reference>
<keyword evidence="2" id="KW-1185">Reference proteome</keyword>
<accession>A0ACB8XR32</accession>
<dbReference type="Proteomes" id="UP001055879">
    <property type="component" value="Linkage Group LG15"/>
</dbReference>
<comment type="caution">
    <text evidence="1">The sequence shown here is derived from an EMBL/GenBank/DDBJ whole genome shotgun (WGS) entry which is preliminary data.</text>
</comment>
<reference evidence="1 2" key="2">
    <citation type="journal article" date="2022" name="Mol. Ecol. Resour.">
        <title>The genomes of chicory, endive, great burdock and yacon provide insights into Asteraceae paleo-polyploidization history and plant inulin production.</title>
        <authorList>
            <person name="Fan W."/>
            <person name="Wang S."/>
            <person name="Wang H."/>
            <person name="Wang A."/>
            <person name="Jiang F."/>
            <person name="Liu H."/>
            <person name="Zhao H."/>
            <person name="Xu D."/>
            <person name="Zhang Y."/>
        </authorList>
    </citation>
    <scope>NUCLEOTIDE SEQUENCE [LARGE SCALE GENOMIC DNA]</scope>
    <source>
        <strain evidence="2">cv. Niubang</strain>
    </source>
</reference>
<organism evidence="1 2">
    <name type="scientific">Arctium lappa</name>
    <name type="common">Greater burdock</name>
    <name type="synonym">Lappa major</name>
    <dbReference type="NCBI Taxonomy" id="4217"/>
    <lineage>
        <taxon>Eukaryota</taxon>
        <taxon>Viridiplantae</taxon>
        <taxon>Streptophyta</taxon>
        <taxon>Embryophyta</taxon>
        <taxon>Tracheophyta</taxon>
        <taxon>Spermatophyta</taxon>
        <taxon>Magnoliopsida</taxon>
        <taxon>eudicotyledons</taxon>
        <taxon>Gunneridae</taxon>
        <taxon>Pentapetalae</taxon>
        <taxon>asterids</taxon>
        <taxon>campanulids</taxon>
        <taxon>Asterales</taxon>
        <taxon>Asteraceae</taxon>
        <taxon>Carduoideae</taxon>
        <taxon>Cardueae</taxon>
        <taxon>Arctiinae</taxon>
        <taxon>Arctium</taxon>
    </lineage>
</organism>
<evidence type="ECO:0000313" key="1">
    <source>
        <dbReference type="EMBL" id="KAI3672699.1"/>
    </source>
</evidence>
<gene>
    <name evidence="1" type="ORF">L6452_38796</name>
</gene>
<proteinExistence type="predicted"/>
<protein>
    <submittedName>
        <fullName evidence="1">Uncharacterized protein</fullName>
    </submittedName>
</protein>
<sequence length="296" mass="34701">MVLKVKILYSFETRFIQSCMFTVSLTDFANQGVESVHGLMNLPMDLIIHLDKLCLEPPARYGKLELVFEDLLERAKEKEKKEGKRRRRLAKDFTELLYNIKDINASSTWEECLQLFEESPAYRSIGDERFARVTFEEYVVSLLEKAEDNKFKQEEKAKKEKKEKNKDESTGVDVDVSESYGHKDRERKHHRRHGSPVKEERDESTGVDVDVSESYGHKDRERKHHRRHGSPVKEERDDSKKSRRHGSGHRRSRKHAYTPESDGESKHKRHKKDGHEHDGGRKELEDGEVREDGEIC</sequence>
<name>A0ACB8XR32_ARCLA</name>
<evidence type="ECO:0000313" key="2">
    <source>
        <dbReference type="Proteomes" id="UP001055879"/>
    </source>
</evidence>